<comment type="caution">
    <text evidence="2">The sequence shown here is derived from an EMBL/GenBank/DDBJ whole genome shotgun (WGS) entry which is preliminary data.</text>
</comment>
<dbReference type="VEuPathDB" id="FungiDB:EYZ11_013588"/>
<reference evidence="2 3" key="1">
    <citation type="submission" date="2019-03" db="EMBL/GenBank/DDBJ databases">
        <title>The genome sequence of a newly discovered highly antifungal drug resistant Aspergillus species, Aspergillus tanneri NIH 1004.</title>
        <authorList>
            <person name="Mounaud S."/>
            <person name="Singh I."/>
            <person name="Joardar V."/>
            <person name="Pakala S."/>
            <person name="Pakala S."/>
            <person name="Venepally P."/>
            <person name="Hoover J."/>
            <person name="Nierman W."/>
            <person name="Chung J."/>
            <person name="Losada L."/>
        </authorList>
    </citation>
    <scope>NUCLEOTIDE SEQUENCE [LARGE SCALE GENOMIC DNA]</scope>
    <source>
        <strain evidence="2 3">NIH1004</strain>
    </source>
</reference>
<evidence type="ECO:0000256" key="1">
    <source>
        <dbReference type="SAM" id="MobiDB-lite"/>
    </source>
</evidence>
<feature type="compositionally biased region" description="Acidic residues" evidence="1">
    <location>
        <begin position="22"/>
        <end position="45"/>
    </location>
</feature>
<dbReference type="Proteomes" id="UP000308092">
    <property type="component" value="Unassembled WGS sequence"/>
</dbReference>
<accession>A0A4S3IXA6</accession>
<keyword evidence="3" id="KW-1185">Reference proteome</keyword>
<evidence type="ECO:0000313" key="3">
    <source>
        <dbReference type="Proteomes" id="UP000308092"/>
    </source>
</evidence>
<dbReference type="AlphaFoldDB" id="A0A4S3IXA6"/>
<sequence>MCRKNKTTCGSTDVCEFWDYFELPEEEEEEEEEEENEEEDEEDKGEGEGAN</sequence>
<protein>
    <submittedName>
        <fullName evidence="2">Uncharacterized protein</fullName>
    </submittedName>
</protein>
<gene>
    <name evidence="2" type="ORF">EYZ11_013588</name>
</gene>
<proteinExistence type="predicted"/>
<organism evidence="2 3">
    <name type="scientific">Aspergillus tanneri</name>
    <dbReference type="NCBI Taxonomy" id="1220188"/>
    <lineage>
        <taxon>Eukaryota</taxon>
        <taxon>Fungi</taxon>
        <taxon>Dikarya</taxon>
        <taxon>Ascomycota</taxon>
        <taxon>Pezizomycotina</taxon>
        <taxon>Eurotiomycetes</taxon>
        <taxon>Eurotiomycetidae</taxon>
        <taxon>Eurotiales</taxon>
        <taxon>Aspergillaceae</taxon>
        <taxon>Aspergillus</taxon>
        <taxon>Aspergillus subgen. Circumdati</taxon>
    </lineage>
</organism>
<feature type="region of interest" description="Disordered" evidence="1">
    <location>
        <begin position="22"/>
        <end position="51"/>
    </location>
</feature>
<evidence type="ECO:0000313" key="2">
    <source>
        <dbReference type="EMBL" id="THC86966.1"/>
    </source>
</evidence>
<name>A0A4S3IXA6_9EURO</name>
<dbReference type="EMBL" id="SOSA01001707">
    <property type="protein sequence ID" value="THC86966.1"/>
    <property type="molecule type" value="Genomic_DNA"/>
</dbReference>